<evidence type="ECO:0000259" key="1">
    <source>
        <dbReference type="PROSITE" id="PS50127"/>
    </source>
</evidence>
<dbReference type="CDD" id="cd23798">
    <property type="entry name" value="UBCc_UBE2I"/>
    <property type="match status" value="1"/>
</dbReference>
<sequence>MTTAIERLQEERKKWRKDHPPGFIAKPAKLPNGDLDLFRWHCLIPGKAENSLWSGGYYPLLLEFPKEYPSRPPHASFVPPIPHMNVFPTGTVCLSILHENEPGGWKPSITIRQILLGIQGLLDTPNPESPAHETYYRNYMVKREKYDQDIRDWARKYTSNTLPDYFEKK</sequence>
<dbReference type="PANTHER" id="PTHR24067">
    <property type="entry name" value="UBIQUITIN-CONJUGATING ENZYME E2"/>
    <property type="match status" value="1"/>
</dbReference>
<feature type="domain" description="UBC core" evidence="1">
    <location>
        <begin position="3"/>
        <end position="159"/>
    </location>
</feature>
<name>A0ABR2L5B0_9EUKA</name>
<comment type="caution">
    <text evidence="2">The sequence shown here is derived from an EMBL/GenBank/DDBJ whole genome shotgun (WGS) entry which is preliminary data.</text>
</comment>
<dbReference type="InterPro" id="IPR050113">
    <property type="entry name" value="Ub_conjugating_enzyme"/>
</dbReference>
<dbReference type="PROSITE" id="PS50127">
    <property type="entry name" value="UBC_2"/>
    <property type="match status" value="1"/>
</dbReference>
<dbReference type="InterPro" id="IPR000608">
    <property type="entry name" value="UBC"/>
</dbReference>
<proteinExistence type="predicted"/>
<dbReference type="Gene3D" id="3.10.110.10">
    <property type="entry name" value="Ubiquitin Conjugating Enzyme"/>
    <property type="match status" value="1"/>
</dbReference>
<dbReference type="Pfam" id="PF00179">
    <property type="entry name" value="UQ_con"/>
    <property type="match status" value="1"/>
</dbReference>
<organism evidence="2 3">
    <name type="scientific">Tritrichomonas musculus</name>
    <dbReference type="NCBI Taxonomy" id="1915356"/>
    <lineage>
        <taxon>Eukaryota</taxon>
        <taxon>Metamonada</taxon>
        <taxon>Parabasalia</taxon>
        <taxon>Tritrichomonadida</taxon>
        <taxon>Tritrichomonadidae</taxon>
        <taxon>Tritrichomonas</taxon>
    </lineage>
</organism>
<evidence type="ECO:0000313" key="2">
    <source>
        <dbReference type="EMBL" id="KAK8898541.1"/>
    </source>
</evidence>
<dbReference type="SUPFAM" id="SSF54495">
    <property type="entry name" value="UBC-like"/>
    <property type="match status" value="1"/>
</dbReference>
<dbReference type="InterPro" id="IPR016135">
    <property type="entry name" value="UBQ-conjugating_enzyme/RWD"/>
</dbReference>
<keyword evidence="3" id="KW-1185">Reference proteome</keyword>
<gene>
    <name evidence="2" type="ORF">M9Y10_000833</name>
</gene>
<dbReference type="Proteomes" id="UP001470230">
    <property type="component" value="Unassembled WGS sequence"/>
</dbReference>
<evidence type="ECO:0000313" key="3">
    <source>
        <dbReference type="Proteomes" id="UP001470230"/>
    </source>
</evidence>
<protein>
    <recommendedName>
        <fullName evidence="1">UBC core domain-containing protein</fullName>
    </recommendedName>
</protein>
<accession>A0ABR2L5B0</accession>
<dbReference type="EMBL" id="JAPFFF010000001">
    <property type="protein sequence ID" value="KAK8898541.1"/>
    <property type="molecule type" value="Genomic_DNA"/>
</dbReference>
<reference evidence="2 3" key="1">
    <citation type="submission" date="2024-04" db="EMBL/GenBank/DDBJ databases">
        <title>Tritrichomonas musculus Genome.</title>
        <authorList>
            <person name="Alves-Ferreira E."/>
            <person name="Grigg M."/>
            <person name="Lorenzi H."/>
            <person name="Galac M."/>
        </authorList>
    </citation>
    <scope>NUCLEOTIDE SEQUENCE [LARGE SCALE GENOMIC DNA]</scope>
    <source>
        <strain evidence="2 3">EAF2021</strain>
    </source>
</reference>
<dbReference type="SMART" id="SM00212">
    <property type="entry name" value="UBCc"/>
    <property type="match status" value="1"/>
</dbReference>